<sequence length="564" mass="63321">MLKKKWFNIIILTGCLFLFAGFMQHSSAETIKEPEVKIGEEKAIDFIVKRSPSTFTLENLTVKKDLGTIKTVNIEMPEGVGLNFFPPAGWVTYSRPNSTYFNFLLTANNSPEDVERILSGLTFSDKKTKTIKGKISITVETEAISAWNAHPDGKMHYYKFVPTGSQPLTFLEAYNAAKKERYNGLTGYLATITSAAEHDFIFDSIAKAPGWLGGTRMVNNDRTRINDEASIPTAIHNYDITAGSWYWVSGPEAGKVFFEGKTFATGFVPIGGYASWNNSPKQQPDNNGGVEYTLEFASFDSKLWNDLSYDHLSTMHNQGYYVEFSEYGNQKEVNSDACEADIPQYITVKYLDQANNEVLAPSVYAGTTFSFGEVYNTANLQKEIKGYDLVAVPANAQGKYGGEPITVTYYYVKQQLTFHIQQVILNHNAQLVIPSKGYAEIDNLAMMNPLDPESPNISYEKMNVTTQSLTTNADDYTTVTLVRNPSGQYYRITGMIPEYYESVGYVLTDIATPHSVENAKSGKPIIDTHLEKKEYWVTFYLKPITELPKPHSWGYNTNSFNNFQ</sequence>
<evidence type="ECO:0000259" key="3">
    <source>
        <dbReference type="Pfam" id="PF06458"/>
    </source>
</evidence>
<organism evidence="4 5">
    <name type="scientific">Isobaculum melis</name>
    <dbReference type="NCBI Taxonomy" id="142588"/>
    <lineage>
        <taxon>Bacteria</taxon>
        <taxon>Bacillati</taxon>
        <taxon>Bacillota</taxon>
        <taxon>Bacilli</taxon>
        <taxon>Lactobacillales</taxon>
        <taxon>Carnobacteriaceae</taxon>
        <taxon>Isobaculum</taxon>
    </lineage>
</organism>
<evidence type="ECO:0000313" key="5">
    <source>
        <dbReference type="Proteomes" id="UP000198948"/>
    </source>
</evidence>
<dbReference type="OrthoDB" id="2187056at2"/>
<feature type="signal peptide" evidence="2">
    <location>
        <begin position="1"/>
        <end position="20"/>
    </location>
</feature>
<proteinExistence type="predicted"/>
<protein>
    <submittedName>
        <fullName evidence="4">MucBP domain-containing protein</fullName>
    </submittedName>
</protein>
<evidence type="ECO:0000256" key="1">
    <source>
        <dbReference type="ARBA" id="ARBA00022737"/>
    </source>
</evidence>
<dbReference type="InterPro" id="IPR009459">
    <property type="entry name" value="MucBP_dom"/>
</dbReference>
<gene>
    <name evidence="4" type="ORF">SAMN04488559_12331</name>
</gene>
<feature type="chain" id="PRO_5038806902" evidence="2">
    <location>
        <begin position="21"/>
        <end position="564"/>
    </location>
</feature>
<dbReference type="InterPro" id="IPR016186">
    <property type="entry name" value="C-type_lectin-like/link_sf"/>
</dbReference>
<dbReference type="EMBL" id="FOHA01000023">
    <property type="protein sequence ID" value="SES05626.1"/>
    <property type="molecule type" value="Genomic_DNA"/>
</dbReference>
<evidence type="ECO:0000313" key="4">
    <source>
        <dbReference type="EMBL" id="SES05626.1"/>
    </source>
</evidence>
<dbReference type="InterPro" id="IPR016187">
    <property type="entry name" value="CTDL_fold"/>
</dbReference>
<dbReference type="Gene3D" id="3.10.100.10">
    <property type="entry name" value="Mannose-Binding Protein A, subunit A"/>
    <property type="match status" value="1"/>
</dbReference>
<dbReference type="Proteomes" id="UP000198948">
    <property type="component" value="Unassembled WGS sequence"/>
</dbReference>
<reference evidence="4 5" key="1">
    <citation type="submission" date="2016-10" db="EMBL/GenBank/DDBJ databases">
        <authorList>
            <person name="de Groot N.N."/>
        </authorList>
    </citation>
    <scope>NUCLEOTIDE SEQUENCE [LARGE SCALE GENOMIC DNA]</scope>
    <source>
        <strain evidence="4 5">DSM 13760</strain>
    </source>
</reference>
<dbReference type="Gene3D" id="3.10.20.320">
    <property type="entry name" value="Putative peptidoglycan bound protein (lpxtg motif)"/>
    <property type="match status" value="1"/>
</dbReference>
<dbReference type="RefSeq" id="WP_092653895.1">
    <property type="nucleotide sequence ID" value="NZ_FOHA01000023.1"/>
</dbReference>
<name>A0A1H9U834_9LACT</name>
<keyword evidence="5" id="KW-1185">Reference proteome</keyword>
<feature type="domain" description="MucBP" evidence="3">
    <location>
        <begin position="346"/>
        <end position="411"/>
    </location>
</feature>
<keyword evidence="2" id="KW-0732">Signal</keyword>
<dbReference type="SUPFAM" id="SSF56436">
    <property type="entry name" value="C-type lectin-like"/>
    <property type="match status" value="1"/>
</dbReference>
<dbReference type="Pfam" id="PF06458">
    <property type="entry name" value="MucBP"/>
    <property type="match status" value="1"/>
</dbReference>
<accession>A0A1H9U834</accession>
<keyword evidence="1" id="KW-0677">Repeat</keyword>
<dbReference type="STRING" id="142588.SAMN04488559_12331"/>
<evidence type="ECO:0000256" key="2">
    <source>
        <dbReference type="SAM" id="SignalP"/>
    </source>
</evidence>
<dbReference type="AlphaFoldDB" id="A0A1H9U834"/>